<dbReference type="InterPro" id="IPR001104">
    <property type="entry name" value="3-oxo-5_a-steroid_4-DH_C"/>
</dbReference>
<reference evidence="7 8" key="1">
    <citation type="journal article" date="2012" name="Eukaryot. Cell">
        <title>Draft genome sequence of Wickerhamomyces ciferrii NRRL Y-1031 F-60-10.</title>
        <authorList>
            <person name="Schneider J."/>
            <person name="Andrea H."/>
            <person name="Blom J."/>
            <person name="Jaenicke S."/>
            <person name="Ruckert C."/>
            <person name="Schorsch C."/>
            <person name="Szczepanowski R."/>
            <person name="Farwick M."/>
            <person name="Goesmann A."/>
            <person name="Puhler A."/>
            <person name="Schaffer S."/>
            <person name="Tauch A."/>
            <person name="Kohler T."/>
            <person name="Brinkrolf K."/>
        </authorList>
    </citation>
    <scope>NUCLEOTIDE SEQUENCE [LARGE SCALE GENOMIC DNA]</scope>
    <source>
        <strain evidence="8">ATCC 14091 / BCRC 22168 / CBS 111 / JCM 3599 / NBRC 0793 / NRRL Y-1031 F-60-10</strain>
    </source>
</reference>
<dbReference type="PANTHER" id="PTHR14624">
    <property type="entry name" value="DFG10 PROTEIN"/>
    <property type="match status" value="1"/>
</dbReference>
<evidence type="ECO:0000256" key="2">
    <source>
        <dbReference type="ARBA" id="ARBA00022692"/>
    </source>
</evidence>
<dbReference type="FunCoup" id="K0KG24">
    <property type="interactions" value="374"/>
</dbReference>
<keyword evidence="5" id="KW-0521">NADP</keyword>
<dbReference type="PANTHER" id="PTHR14624:SF0">
    <property type="entry name" value="POLYPRENOL REDUCTASE"/>
    <property type="match status" value="1"/>
</dbReference>
<dbReference type="HOGENOM" id="CLU_044409_0_0_1"/>
<comment type="pathway">
    <text evidence="5">Protein modification; protein glycosylation.</text>
</comment>
<dbReference type="EC" id="1.3.1.94" evidence="5"/>
<feature type="transmembrane region" description="Helical" evidence="5">
    <location>
        <begin position="239"/>
        <end position="264"/>
    </location>
</feature>
<comment type="similarity">
    <text evidence="5">Belongs to the steroid 5-alpha reductase family. Polyprenal reductase subfamily.</text>
</comment>
<evidence type="ECO:0000259" key="6">
    <source>
        <dbReference type="Pfam" id="PF02544"/>
    </source>
</evidence>
<dbReference type="PROSITE" id="PS50244">
    <property type="entry name" value="S5A_REDUCTASE"/>
    <property type="match status" value="1"/>
</dbReference>
<dbReference type="EMBL" id="CAIF01000029">
    <property type="protein sequence ID" value="CCH41886.1"/>
    <property type="molecule type" value="Genomic_DNA"/>
</dbReference>
<dbReference type="GO" id="GO:0016095">
    <property type="term" value="P:polyprenol catabolic process"/>
    <property type="evidence" value="ECO:0007669"/>
    <property type="project" value="UniProtKB-UniRule"/>
</dbReference>
<gene>
    <name evidence="7" type="ORF">BN7_1425</name>
</gene>
<feature type="transmembrane region" description="Helical" evidence="5">
    <location>
        <begin position="151"/>
        <end position="169"/>
    </location>
</feature>
<keyword evidence="8" id="KW-1185">Reference proteome</keyword>
<name>K0KG24_WICCF</name>
<dbReference type="GO" id="GO:0102389">
    <property type="term" value="F:polyprenol reductase activity"/>
    <property type="evidence" value="ECO:0007669"/>
    <property type="project" value="UniProtKB-UniRule"/>
</dbReference>
<keyword evidence="5" id="KW-0560">Oxidoreductase</keyword>
<evidence type="ECO:0000256" key="5">
    <source>
        <dbReference type="RuleBase" id="RU367081"/>
    </source>
</evidence>
<comment type="function">
    <text evidence="5">Plays a key role in early steps of protein N-linked glycosylation by being involved in the conversion of polyprenol into dolichol. Acts as a polyprenal reductase that mediates the reduction of polyprenal into dolichal in a NADP-dependent mechanism. Dolichols are required for the synthesis of dolichol-linked monosaccharides and the oligosaccharide precursor used for N-glycosylation.</text>
</comment>
<dbReference type="GO" id="GO:0005789">
    <property type="term" value="C:endoplasmic reticulum membrane"/>
    <property type="evidence" value="ECO:0007669"/>
    <property type="project" value="UniProtKB-SubCell"/>
</dbReference>
<sequence length="292" mass="33967">MDFQKADQLLQLLYVGAIGSVVLAKFYPKLNGFLKYGKTLQTNDQSEDNKQQEEIKNDKLVEPILKIQTPKSWFYHFYIISLTLSTISFGLLHYSLETKDESFVKFFQNSYGSISPRISRLGFFLIAVHSFRRLAESLFIFNYGKESKMNISHYLVGLFFYSAINISLLLNTSFNSSEFQNEPELDFKLFAPLFLFLTAFSDQFLNHFHLSKIVKYNLPRFGLFQYICSAHYFDEILIYSSLYLLLGTTTSLFSLAFVIVNLTVSSIETRNYYKVKHETGKIPRWSIIPFVI</sequence>
<protein>
    <recommendedName>
        <fullName evidence="5">Polyprenal reductase</fullName>
        <ecNumber evidence="5">1.3.1.94</ecNumber>
    </recommendedName>
</protein>
<feature type="domain" description="3-oxo-5-alpha-steroid 4-dehydrogenase C-terminal" evidence="6">
    <location>
        <begin position="179"/>
        <end position="291"/>
    </location>
</feature>
<dbReference type="GO" id="GO:0006488">
    <property type="term" value="P:dolichol-linked oligosaccharide biosynthetic process"/>
    <property type="evidence" value="ECO:0007669"/>
    <property type="project" value="UniProtKB-UniRule"/>
</dbReference>
<dbReference type="eggNOG" id="KOG1640">
    <property type="taxonomic scope" value="Eukaryota"/>
</dbReference>
<organism evidence="7 8">
    <name type="scientific">Wickerhamomyces ciferrii (strain ATCC 14091 / BCRC 22168 / CBS 111 / JCM 3599 / NBRC 0793 / NRRL Y-1031 F-60-10)</name>
    <name type="common">Yeast</name>
    <name type="synonym">Pichia ciferrii</name>
    <dbReference type="NCBI Taxonomy" id="1206466"/>
    <lineage>
        <taxon>Eukaryota</taxon>
        <taxon>Fungi</taxon>
        <taxon>Dikarya</taxon>
        <taxon>Ascomycota</taxon>
        <taxon>Saccharomycotina</taxon>
        <taxon>Saccharomycetes</taxon>
        <taxon>Phaffomycetales</taxon>
        <taxon>Wickerhamomycetaceae</taxon>
        <taxon>Wickerhamomyces</taxon>
    </lineage>
</organism>
<proteinExistence type="inferred from homology"/>
<dbReference type="InterPro" id="IPR039698">
    <property type="entry name" value="Dfg10/SRD5A3"/>
</dbReference>
<keyword evidence="2 5" id="KW-0812">Transmembrane</keyword>
<feature type="transmembrane region" description="Helical" evidence="5">
    <location>
        <begin position="73"/>
        <end position="94"/>
    </location>
</feature>
<dbReference type="Pfam" id="PF02544">
    <property type="entry name" value="Steroid_dh"/>
    <property type="match status" value="1"/>
</dbReference>
<comment type="caution">
    <text evidence="7">The sequence shown here is derived from an EMBL/GenBank/DDBJ whole genome shotgun (WGS) entry which is preliminary data.</text>
</comment>
<comment type="subcellular location">
    <subcellularLocation>
        <location evidence="1">Endomembrane system</location>
        <topology evidence="1">Multi-pass membrane protein</topology>
    </subcellularLocation>
    <subcellularLocation>
        <location evidence="5">Endoplasmic reticulum membrane</location>
    </subcellularLocation>
</comment>
<evidence type="ECO:0000256" key="4">
    <source>
        <dbReference type="ARBA" id="ARBA00023136"/>
    </source>
</evidence>
<dbReference type="UniPathway" id="UPA00378"/>
<accession>K0KG24</accession>
<dbReference type="AlphaFoldDB" id="K0KG24"/>
<dbReference type="Proteomes" id="UP000009328">
    <property type="component" value="Unassembled WGS sequence"/>
</dbReference>
<evidence type="ECO:0000313" key="8">
    <source>
        <dbReference type="Proteomes" id="UP000009328"/>
    </source>
</evidence>
<dbReference type="GO" id="GO:0003865">
    <property type="term" value="F:3-oxo-5-alpha-steroid 4-dehydrogenase activity"/>
    <property type="evidence" value="ECO:0007669"/>
    <property type="project" value="TreeGrafter"/>
</dbReference>
<evidence type="ECO:0000256" key="3">
    <source>
        <dbReference type="ARBA" id="ARBA00022989"/>
    </source>
</evidence>
<keyword evidence="3 5" id="KW-1133">Transmembrane helix</keyword>
<comment type="catalytic activity">
    <reaction evidence="5">
        <text>a di-trans,poly-cis-dolichal + NADP(+) = a di-trans,poly-cis-polyprenal + NADPH + H(+)</text>
        <dbReference type="Rhea" id="RHEA:80727"/>
        <dbReference type="Rhea" id="RHEA-COMP:19536"/>
        <dbReference type="Rhea" id="RHEA-COMP:19537"/>
        <dbReference type="ChEBI" id="CHEBI:15378"/>
        <dbReference type="ChEBI" id="CHEBI:57783"/>
        <dbReference type="ChEBI" id="CHEBI:58349"/>
        <dbReference type="ChEBI" id="CHEBI:231623"/>
        <dbReference type="ChEBI" id="CHEBI:231637"/>
        <dbReference type="EC" id="1.3.1.94"/>
    </reaction>
    <physiologicalReaction direction="right-to-left" evidence="5">
        <dbReference type="Rhea" id="RHEA:80729"/>
    </physiologicalReaction>
</comment>
<keyword evidence="4 5" id="KW-0472">Membrane</keyword>
<dbReference type="GO" id="GO:0160198">
    <property type="term" value="F:polyprenal reductase activity"/>
    <property type="evidence" value="ECO:0007669"/>
    <property type="project" value="UniProtKB-EC"/>
</dbReference>
<evidence type="ECO:0000313" key="7">
    <source>
        <dbReference type="EMBL" id="CCH41886.1"/>
    </source>
</evidence>
<keyword evidence="5" id="KW-0256">Endoplasmic reticulum</keyword>
<dbReference type="STRING" id="1206466.K0KG24"/>
<evidence type="ECO:0000256" key="1">
    <source>
        <dbReference type="ARBA" id="ARBA00004127"/>
    </source>
</evidence>
<dbReference type="InParanoid" id="K0KG24"/>
<feature type="transmembrane region" description="Helical" evidence="5">
    <location>
        <begin position="12"/>
        <end position="28"/>
    </location>
</feature>